<reference evidence="3" key="1">
    <citation type="journal article" date="1999" name="J. Cancer Res. Clin. Oncol.">
        <title>Genomic studies of the Lucke tumor herpesvirus (RaHV-1).</title>
        <authorList>
            <person name="Davison A.J."/>
            <person name="Sauerbier W."/>
            <person name="Dolan A."/>
            <person name="Addison C."/>
            <person name="McKinnell R.G."/>
        </authorList>
    </citation>
    <scope>NUCLEOTIDE SEQUENCE [LARGE SCALE GENOMIC DNA]</scope>
    <source>
        <strain evidence="3">McKinnell</strain>
    </source>
</reference>
<protein>
    <submittedName>
        <fullName evidence="2">ORF39</fullName>
    </submittedName>
</protein>
<feature type="region of interest" description="Disordered" evidence="1">
    <location>
        <begin position="148"/>
        <end position="181"/>
    </location>
</feature>
<dbReference type="RefSeq" id="YP_656694.1">
    <property type="nucleotide sequence ID" value="NC_008211.1"/>
</dbReference>
<accession>Q14VR9</accession>
<dbReference type="KEGG" id="vg:5141268"/>
<dbReference type="GeneID" id="5141268"/>
<keyword evidence="3" id="KW-1185">Reference proteome</keyword>
<sequence>MHKQCAACIHVHNVAPAHPITDLRQLLILKASMRGEAPGQHGGVEARPTHRANLEPTKQRGRRNANRKHLMEGRGTGYRLRSAAAIARRKARYDALLERKQQYRQARRDRHHHTADSSSHHHNMRENKYVCPPSPRIKSAVWLVDERPTPPTEKTFTPVATRRNDSPQTYQYGSDYSEEDPLEALRNMSI</sequence>
<evidence type="ECO:0000313" key="2">
    <source>
        <dbReference type="EMBL" id="ABG25796.1"/>
    </source>
</evidence>
<reference evidence="2 3" key="2">
    <citation type="journal article" date="2006" name="J. Gen. Virol.">
        <title>Genome sequences of two frog herpesviruses.</title>
        <authorList>
            <person name="Davison A.J."/>
            <person name="Cunningham C."/>
            <person name="Sauerbier W."/>
            <person name="McKinnell R.G."/>
        </authorList>
    </citation>
    <scope>NUCLEOTIDE SEQUENCE [LARGE SCALE GENOMIC DNA]</scope>
    <source>
        <strain evidence="2 3">McKinnell</strain>
    </source>
</reference>
<dbReference type="EMBL" id="DQ665917">
    <property type="protein sequence ID" value="ABG25796.1"/>
    <property type="molecule type" value="Genomic_DNA"/>
</dbReference>
<proteinExistence type="predicted"/>
<feature type="compositionally biased region" description="Basic and acidic residues" evidence="1">
    <location>
        <begin position="114"/>
        <end position="128"/>
    </location>
</feature>
<evidence type="ECO:0000256" key="1">
    <source>
        <dbReference type="SAM" id="MobiDB-lite"/>
    </source>
</evidence>
<organism evidence="3">
    <name type="scientific">Ranid herpesvirus 1</name>
    <name type="common">Lucke tumor herpesvirus</name>
    <dbReference type="NCBI Taxonomy" id="85655"/>
    <lineage>
        <taxon>Viruses</taxon>
        <taxon>Duplodnaviria</taxon>
        <taxon>Heunggongvirae</taxon>
        <taxon>Peploviricota</taxon>
        <taxon>Herviviricetes</taxon>
        <taxon>Herpesvirales</taxon>
        <taxon>Alloherpesviridae</taxon>
        <taxon>Batravirus</taxon>
        <taxon>Batravirus ranidallo1</taxon>
    </lineage>
</organism>
<feature type="region of interest" description="Disordered" evidence="1">
    <location>
        <begin position="103"/>
        <end position="132"/>
    </location>
</feature>
<name>Q14VR9_9VIRU</name>
<dbReference type="Proteomes" id="UP000011238">
    <property type="component" value="Segment"/>
</dbReference>
<feature type="region of interest" description="Disordered" evidence="1">
    <location>
        <begin position="36"/>
        <end position="65"/>
    </location>
</feature>
<evidence type="ECO:0000313" key="3">
    <source>
        <dbReference type="Proteomes" id="UP000011238"/>
    </source>
</evidence>